<organism evidence="2 3">
    <name type="scientific">Alicyclobacillus macrosporangiidus</name>
    <dbReference type="NCBI Taxonomy" id="392015"/>
    <lineage>
        <taxon>Bacteria</taxon>
        <taxon>Bacillati</taxon>
        <taxon>Bacillota</taxon>
        <taxon>Bacilli</taxon>
        <taxon>Bacillales</taxon>
        <taxon>Alicyclobacillaceae</taxon>
        <taxon>Alicyclobacillus</taxon>
    </lineage>
</organism>
<dbReference type="STRING" id="392015.SAMN05421543_13416"/>
<keyword evidence="3" id="KW-1185">Reference proteome</keyword>
<proteinExistence type="predicted"/>
<accession>A0A1I7LBV9</accession>
<dbReference type="EMBL" id="FPBV01000034">
    <property type="protein sequence ID" value="SFV07189.1"/>
    <property type="molecule type" value="Genomic_DNA"/>
</dbReference>
<gene>
    <name evidence="2" type="ORF">SAMN05421543_13416</name>
</gene>
<evidence type="ECO:0000313" key="2">
    <source>
        <dbReference type="EMBL" id="SFV07189.1"/>
    </source>
</evidence>
<evidence type="ECO:0000256" key="1">
    <source>
        <dbReference type="SAM" id="MobiDB-lite"/>
    </source>
</evidence>
<dbReference type="Proteomes" id="UP000183508">
    <property type="component" value="Unassembled WGS sequence"/>
</dbReference>
<feature type="region of interest" description="Disordered" evidence="1">
    <location>
        <begin position="71"/>
        <end position="211"/>
    </location>
</feature>
<feature type="compositionally biased region" description="Basic residues" evidence="1">
    <location>
        <begin position="120"/>
        <end position="148"/>
    </location>
</feature>
<feature type="compositionally biased region" description="Basic and acidic residues" evidence="1">
    <location>
        <begin position="96"/>
        <end position="119"/>
    </location>
</feature>
<dbReference type="Gene3D" id="3.90.1200.10">
    <property type="match status" value="1"/>
</dbReference>
<name>A0A1I7LBV9_9BACL</name>
<evidence type="ECO:0000313" key="3">
    <source>
        <dbReference type="Proteomes" id="UP000183508"/>
    </source>
</evidence>
<dbReference type="AlphaFoldDB" id="A0A1I7LBV9"/>
<reference evidence="3" key="1">
    <citation type="submission" date="2016-10" db="EMBL/GenBank/DDBJ databases">
        <authorList>
            <person name="Varghese N."/>
        </authorList>
    </citation>
    <scope>NUCLEOTIDE SEQUENCE [LARGE SCALE GENOMIC DNA]</scope>
    <source>
        <strain evidence="3">DSM 17980</strain>
    </source>
</reference>
<protein>
    <submittedName>
        <fullName evidence="2">Uncharacterized protein</fullName>
    </submittedName>
</protein>
<feature type="compositionally biased region" description="Basic residues" evidence="1">
    <location>
        <begin position="201"/>
        <end position="211"/>
    </location>
</feature>
<sequence length="211" mass="23396">MVEAYAEACPIEPELFQVLLIDLALPNEFYKNVKEVVYDPATFMATELEPLLQRLEAAEDSKARALKDLAEMAGELTSPSHTPSAGERSARRRTPDRRGETPVPDERVRPDRVAEPVREKRAKLPGKTKSLGKTKSPGKPKLPAKPKKPRDPTERANPLLNTADRKNKKSARTKEPAGHRKPVKASRKADTRKPRAAAGNRRAKRKGGKTS</sequence>